<feature type="compositionally biased region" description="Basic and acidic residues" evidence="1">
    <location>
        <begin position="87"/>
        <end position="128"/>
    </location>
</feature>
<evidence type="ECO:0000313" key="2">
    <source>
        <dbReference type="EMBL" id="KAK8916137.1"/>
    </source>
</evidence>
<dbReference type="InterPro" id="IPR034604">
    <property type="entry name" value="SRRP53"/>
</dbReference>
<dbReference type="PANTHER" id="PTHR31968">
    <property type="entry name" value="SERINE/ARGININE-RELATED PROTEIN 53"/>
    <property type="match status" value="1"/>
</dbReference>
<comment type="caution">
    <text evidence="2">The sequence shown here is derived from an EMBL/GenBank/DDBJ whole genome shotgun (WGS) entry which is preliminary data.</text>
</comment>
<feature type="compositionally biased region" description="Low complexity" evidence="1">
    <location>
        <begin position="37"/>
        <end position="51"/>
    </location>
</feature>
<dbReference type="GO" id="GO:0005737">
    <property type="term" value="C:cytoplasm"/>
    <property type="evidence" value="ECO:0007669"/>
    <property type="project" value="TreeGrafter"/>
</dbReference>
<sequence>MEEAKAAAYYEELTRKGEGAARFKQGLGFSTTTSYVSFPPKPSSSYSSPFSNFVRASSPCKTEKQAQLETIQAKLRGSRRSPSPDLRPSELQRGFREKEGSCRRLSSSKELRAERDRDRSSRSRDGRRCSRSFSLSEEDGADHGQSRNVGRDRDSSPRENMSRSPMILSYRDLNRRDKHMITAEKNDRFDYPILIKGYSQMTPAERVKAKMKLQLSQTAAKDSTMVMSNGWERFNFNKDAPLDDDDNEIDVVEDDASLVKEIGNSFQFTAVQAKRKEEIKAAHDEAMFGASKAALIIPESETNKGGDVNDGGSGGGTEMANNEKQHKNILISDKVLAIQQGSWRDRVKRFKRGFDS</sequence>
<feature type="region of interest" description="Disordered" evidence="1">
    <location>
        <begin position="37"/>
        <end position="171"/>
    </location>
</feature>
<proteinExistence type="predicted"/>
<feature type="compositionally biased region" description="Basic and acidic residues" evidence="1">
    <location>
        <begin position="141"/>
        <end position="161"/>
    </location>
</feature>
<evidence type="ECO:0000313" key="3">
    <source>
        <dbReference type="Proteomes" id="UP001418222"/>
    </source>
</evidence>
<name>A0AAP0AUT7_9ASPA</name>
<dbReference type="EMBL" id="JBBWWQ010000020">
    <property type="protein sequence ID" value="KAK8916137.1"/>
    <property type="molecule type" value="Genomic_DNA"/>
</dbReference>
<feature type="region of interest" description="Disordered" evidence="1">
    <location>
        <begin position="301"/>
        <end position="321"/>
    </location>
</feature>
<gene>
    <name evidence="2" type="ORF">KSP39_PZI022160</name>
</gene>
<reference evidence="2 3" key="1">
    <citation type="journal article" date="2022" name="Nat. Plants">
        <title>Genomes of leafy and leafless Platanthera orchids illuminate the evolution of mycoheterotrophy.</title>
        <authorList>
            <person name="Li M.H."/>
            <person name="Liu K.W."/>
            <person name="Li Z."/>
            <person name="Lu H.C."/>
            <person name="Ye Q.L."/>
            <person name="Zhang D."/>
            <person name="Wang J.Y."/>
            <person name="Li Y.F."/>
            <person name="Zhong Z.M."/>
            <person name="Liu X."/>
            <person name="Yu X."/>
            <person name="Liu D.K."/>
            <person name="Tu X.D."/>
            <person name="Liu B."/>
            <person name="Hao Y."/>
            <person name="Liao X.Y."/>
            <person name="Jiang Y.T."/>
            <person name="Sun W.H."/>
            <person name="Chen J."/>
            <person name="Chen Y.Q."/>
            <person name="Ai Y."/>
            <person name="Zhai J.W."/>
            <person name="Wu S.S."/>
            <person name="Zhou Z."/>
            <person name="Hsiao Y.Y."/>
            <person name="Wu W.L."/>
            <person name="Chen Y.Y."/>
            <person name="Lin Y.F."/>
            <person name="Hsu J.L."/>
            <person name="Li C.Y."/>
            <person name="Wang Z.W."/>
            <person name="Zhao X."/>
            <person name="Zhong W.Y."/>
            <person name="Ma X.K."/>
            <person name="Ma L."/>
            <person name="Huang J."/>
            <person name="Chen G.Z."/>
            <person name="Huang M.Z."/>
            <person name="Huang L."/>
            <person name="Peng D.H."/>
            <person name="Luo Y.B."/>
            <person name="Zou S.Q."/>
            <person name="Chen S.P."/>
            <person name="Lan S."/>
            <person name="Tsai W.C."/>
            <person name="Van de Peer Y."/>
            <person name="Liu Z.J."/>
        </authorList>
    </citation>
    <scope>NUCLEOTIDE SEQUENCE [LARGE SCALE GENOMIC DNA]</scope>
    <source>
        <strain evidence="2">Lor287</strain>
    </source>
</reference>
<dbReference type="PANTHER" id="PTHR31968:SF4">
    <property type="entry name" value="SERINE_ARGININE-RELATED PROTEIN 53"/>
    <property type="match status" value="1"/>
</dbReference>
<organism evidence="2 3">
    <name type="scientific">Platanthera zijinensis</name>
    <dbReference type="NCBI Taxonomy" id="2320716"/>
    <lineage>
        <taxon>Eukaryota</taxon>
        <taxon>Viridiplantae</taxon>
        <taxon>Streptophyta</taxon>
        <taxon>Embryophyta</taxon>
        <taxon>Tracheophyta</taxon>
        <taxon>Spermatophyta</taxon>
        <taxon>Magnoliopsida</taxon>
        <taxon>Liliopsida</taxon>
        <taxon>Asparagales</taxon>
        <taxon>Orchidaceae</taxon>
        <taxon>Orchidoideae</taxon>
        <taxon>Orchideae</taxon>
        <taxon>Orchidinae</taxon>
        <taxon>Platanthera</taxon>
    </lineage>
</organism>
<dbReference type="GO" id="GO:0000380">
    <property type="term" value="P:alternative mRNA splicing, via spliceosome"/>
    <property type="evidence" value="ECO:0007669"/>
    <property type="project" value="InterPro"/>
</dbReference>
<dbReference type="AlphaFoldDB" id="A0AAP0AUT7"/>
<feature type="compositionally biased region" description="Gly residues" evidence="1">
    <location>
        <begin position="308"/>
        <end position="317"/>
    </location>
</feature>
<accession>A0AAP0AUT7</accession>
<dbReference type="GO" id="GO:0005634">
    <property type="term" value="C:nucleus"/>
    <property type="evidence" value="ECO:0007669"/>
    <property type="project" value="TreeGrafter"/>
</dbReference>
<keyword evidence="3" id="KW-1185">Reference proteome</keyword>
<dbReference type="Proteomes" id="UP001418222">
    <property type="component" value="Unassembled WGS sequence"/>
</dbReference>
<protein>
    <submittedName>
        <fullName evidence="2">Uncharacterized protein</fullName>
    </submittedName>
</protein>
<evidence type="ECO:0000256" key="1">
    <source>
        <dbReference type="SAM" id="MobiDB-lite"/>
    </source>
</evidence>